<dbReference type="EMBL" id="JACXVP010000002">
    <property type="protein sequence ID" value="KAG5627195.1"/>
    <property type="molecule type" value="Genomic_DNA"/>
</dbReference>
<evidence type="ECO:0000313" key="2">
    <source>
        <dbReference type="Proteomes" id="UP000824120"/>
    </source>
</evidence>
<dbReference type="AlphaFoldDB" id="A0A9J6ASC7"/>
<comment type="caution">
    <text evidence="1">The sequence shown here is derived from an EMBL/GenBank/DDBJ whole genome shotgun (WGS) entry which is preliminary data.</text>
</comment>
<evidence type="ECO:0008006" key="3">
    <source>
        <dbReference type="Google" id="ProtNLM"/>
    </source>
</evidence>
<name>A0A9J6ASC7_SOLCO</name>
<evidence type="ECO:0000313" key="1">
    <source>
        <dbReference type="EMBL" id="KAG5627195.1"/>
    </source>
</evidence>
<accession>A0A9J6ASC7</accession>
<reference evidence="1 2" key="1">
    <citation type="submission" date="2020-09" db="EMBL/GenBank/DDBJ databases">
        <title>De no assembly of potato wild relative species, Solanum commersonii.</title>
        <authorList>
            <person name="Cho K."/>
        </authorList>
    </citation>
    <scope>NUCLEOTIDE SEQUENCE [LARGE SCALE GENOMIC DNA]</scope>
    <source>
        <strain evidence="1">LZ3.2</strain>
        <tissue evidence="1">Leaf</tissue>
    </source>
</reference>
<organism evidence="1 2">
    <name type="scientific">Solanum commersonii</name>
    <name type="common">Commerson's wild potato</name>
    <name type="synonym">Commerson's nightshade</name>
    <dbReference type="NCBI Taxonomy" id="4109"/>
    <lineage>
        <taxon>Eukaryota</taxon>
        <taxon>Viridiplantae</taxon>
        <taxon>Streptophyta</taxon>
        <taxon>Embryophyta</taxon>
        <taxon>Tracheophyta</taxon>
        <taxon>Spermatophyta</taxon>
        <taxon>Magnoliopsida</taxon>
        <taxon>eudicotyledons</taxon>
        <taxon>Gunneridae</taxon>
        <taxon>Pentapetalae</taxon>
        <taxon>asterids</taxon>
        <taxon>lamiids</taxon>
        <taxon>Solanales</taxon>
        <taxon>Solanaceae</taxon>
        <taxon>Solanoideae</taxon>
        <taxon>Solaneae</taxon>
        <taxon>Solanum</taxon>
    </lineage>
</organism>
<dbReference type="PANTHER" id="PTHR31286">
    <property type="entry name" value="GLYCINE-RICH CELL WALL STRUCTURAL PROTEIN 1.8-LIKE"/>
    <property type="match status" value="1"/>
</dbReference>
<protein>
    <recommendedName>
        <fullName evidence="3">DUF4283 domain-containing protein</fullName>
    </recommendedName>
</protein>
<sequence>MLPANGQPPLMAGLDFASPAQFPPLPNKMHTGQNTIPNSPFLNKFADIVKGHSSSGNEKNVVEVQPIPMKKLTLIDGVPTINWSASEIQRMNIIENLQSAVVGKFSCGAPDINELRDLIPKQCDRMNDYIKLLSKNSYYIIAKDGYAYEMRPFIYDANFKAGEETTKATIWISFPDLLPIFFVKEVLFSLASVTRPSCARVKVQVDLLTEKPEFVQMQLEDESTLEKRIINVRIQYDSLLAYCMKCKLQGHGEEECRVLHPELVQQYDDTQNTTQNIDNKQLYKGVVKSSWKPTNRSFTKKVGELMNVKGLERKDINENINHFAILNKNVLVEEEVVEVQNQKQIDEPVVTRVESTHGLD</sequence>
<dbReference type="PANTHER" id="PTHR31286:SF79">
    <property type="entry name" value="N-6 ADENINE-SPECIFIC DNA METHYLASE"/>
    <property type="match status" value="1"/>
</dbReference>
<dbReference type="InterPro" id="IPR040256">
    <property type="entry name" value="At4g02000-like"/>
</dbReference>
<gene>
    <name evidence="1" type="ORF">H5410_012413</name>
</gene>
<keyword evidence="2" id="KW-1185">Reference proteome</keyword>
<dbReference type="Proteomes" id="UP000824120">
    <property type="component" value="Chromosome 2"/>
</dbReference>
<proteinExistence type="predicted"/>